<proteinExistence type="predicted"/>
<name>A0A2H1L6Q3_9MICO</name>
<evidence type="ECO:0000313" key="2">
    <source>
        <dbReference type="EMBL" id="SMY12053.1"/>
    </source>
</evidence>
<dbReference type="EMBL" id="FXZM01000007">
    <property type="protein sequence ID" value="SMY12053.1"/>
    <property type="molecule type" value="Genomic_DNA"/>
</dbReference>
<accession>A0A2H1L6Q3</accession>
<organism evidence="2 3">
    <name type="scientific">Brevibacterium jeotgali</name>
    <dbReference type="NCBI Taxonomy" id="1262550"/>
    <lineage>
        <taxon>Bacteria</taxon>
        <taxon>Bacillati</taxon>
        <taxon>Actinomycetota</taxon>
        <taxon>Actinomycetes</taxon>
        <taxon>Micrococcales</taxon>
        <taxon>Brevibacteriaceae</taxon>
        <taxon>Brevibacterium</taxon>
    </lineage>
</organism>
<feature type="region of interest" description="Disordered" evidence="1">
    <location>
        <begin position="69"/>
        <end position="100"/>
    </location>
</feature>
<gene>
    <name evidence="2" type="ORF">BJEO58_01647</name>
</gene>
<feature type="region of interest" description="Disordered" evidence="1">
    <location>
        <begin position="22"/>
        <end position="41"/>
    </location>
</feature>
<dbReference type="AlphaFoldDB" id="A0A2H1L6Q3"/>
<keyword evidence="3" id="KW-1185">Reference proteome</keyword>
<protein>
    <submittedName>
        <fullName evidence="2">Uncharacterized protein</fullName>
    </submittedName>
</protein>
<evidence type="ECO:0000313" key="3">
    <source>
        <dbReference type="Proteomes" id="UP000234462"/>
    </source>
</evidence>
<dbReference type="Proteomes" id="UP000234462">
    <property type="component" value="Unassembled WGS sequence"/>
</dbReference>
<reference evidence="3" key="1">
    <citation type="submission" date="2017-03" db="EMBL/GenBank/DDBJ databases">
        <authorList>
            <person name="Monnet C."/>
        </authorList>
    </citation>
    <scope>NUCLEOTIDE SEQUENCE [LARGE SCALE GENOMIC DNA]</scope>
    <source>
        <strain evidence="3">SJ5-8</strain>
    </source>
</reference>
<sequence length="100" mass="10482">MSFQNTRPRPTEGAGYVEVDVWDGGGGPGRGGHEGGVPPRPGVWAVREGVLGPPAPAVQWSCRAVGTCSKKDRRDGSASTRFQGMRDSTEAIAQESEAAE</sequence>
<evidence type="ECO:0000256" key="1">
    <source>
        <dbReference type="SAM" id="MobiDB-lite"/>
    </source>
</evidence>